<keyword evidence="3" id="KW-1185">Reference proteome</keyword>
<dbReference type="AlphaFoldDB" id="L0DJD2"/>
<sequence length="352" mass="37671">MTHQKNKGAALTTRPAFLLACAALAAAATGATPPQTTARDPGPLVRALWLIQSQGTPDALDPQRDQAVKGRLSKALGKEKTLTSTALTGLMSSSTFAKLAGPDQRLDPQEIEMALTADTPASRTRLLPKLRAHADALTTSFDLIDAAHQAAGHALVTWITQKHVPGQPLDLTMICTGNSRRSILGATMGNIAAAYYGLPEIRFHSGGTAPTAFNPRTVNALREIGVEIDPTDAEAKRGEPATANPVYRVRWGIPGDSNTPPLETTEFSKRYSDPANPQAGFAALLVCGEADAGCPVVQGASVRIAMPYLDPKIYDDSVYETAKYAERRDDMGRLLFSVMMRVRNQLQTQPTN</sequence>
<dbReference type="Proteomes" id="UP000010798">
    <property type="component" value="Chromosome"/>
</dbReference>
<dbReference type="KEGG" id="saci:Sinac_4608"/>
<evidence type="ECO:0008006" key="4">
    <source>
        <dbReference type="Google" id="ProtNLM"/>
    </source>
</evidence>
<accession>L0DJD2</accession>
<protein>
    <recommendedName>
        <fullName evidence="4">Protein-tyrosine-phosphatase</fullName>
    </recommendedName>
</protein>
<feature type="signal peptide" evidence="1">
    <location>
        <begin position="1"/>
        <end position="25"/>
    </location>
</feature>
<dbReference type="PROSITE" id="PS51318">
    <property type="entry name" value="TAT"/>
    <property type="match status" value="1"/>
</dbReference>
<dbReference type="EMBL" id="CP003364">
    <property type="protein sequence ID" value="AGA28786.1"/>
    <property type="molecule type" value="Genomic_DNA"/>
</dbReference>
<name>L0DJD2_SINAD</name>
<dbReference type="STRING" id="886293.Sinac_4608"/>
<evidence type="ECO:0000256" key="1">
    <source>
        <dbReference type="SAM" id="SignalP"/>
    </source>
</evidence>
<proteinExistence type="predicted"/>
<keyword evidence="1" id="KW-0732">Signal</keyword>
<reference evidence="2 3" key="1">
    <citation type="submission" date="2012-02" db="EMBL/GenBank/DDBJ databases">
        <title>Complete sequence of chromosome of Singulisphaera acidiphila DSM 18658.</title>
        <authorList>
            <consortium name="US DOE Joint Genome Institute (JGI-PGF)"/>
            <person name="Lucas S."/>
            <person name="Copeland A."/>
            <person name="Lapidus A."/>
            <person name="Glavina del Rio T."/>
            <person name="Dalin E."/>
            <person name="Tice H."/>
            <person name="Bruce D."/>
            <person name="Goodwin L."/>
            <person name="Pitluck S."/>
            <person name="Peters L."/>
            <person name="Ovchinnikova G."/>
            <person name="Chertkov O."/>
            <person name="Kyrpides N."/>
            <person name="Mavromatis K."/>
            <person name="Ivanova N."/>
            <person name="Brettin T."/>
            <person name="Detter J.C."/>
            <person name="Han C."/>
            <person name="Larimer F."/>
            <person name="Land M."/>
            <person name="Hauser L."/>
            <person name="Markowitz V."/>
            <person name="Cheng J.-F."/>
            <person name="Hugenholtz P."/>
            <person name="Woyke T."/>
            <person name="Wu D."/>
            <person name="Tindall B."/>
            <person name="Pomrenke H."/>
            <person name="Brambilla E."/>
            <person name="Klenk H.-P."/>
            <person name="Eisen J.A."/>
        </authorList>
    </citation>
    <scope>NUCLEOTIDE SEQUENCE [LARGE SCALE GENOMIC DNA]</scope>
    <source>
        <strain evidence="3">ATCC BAA-1392 / DSM 18658 / VKM B-2454 / MOB10</strain>
    </source>
</reference>
<dbReference type="HOGENOM" id="CLU_826100_0_0_0"/>
<dbReference type="PANTHER" id="PTHR43428">
    <property type="entry name" value="ARSENATE REDUCTASE"/>
    <property type="match status" value="1"/>
</dbReference>
<evidence type="ECO:0000313" key="2">
    <source>
        <dbReference type="EMBL" id="AGA28786.1"/>
    </source>
</evidence>
<dbReference type="InterPro" id="IPR006311">
    <property type="entry name" value="TAT_signal"/>
</dbReference>
<dbReference type="SUPFAM" id="SSF52788">
    <property type="entry name" value="Phosphotyrosine protein phosphatases I"/>
    <property type="match status" value="1"/>
</dbReference>
<dbReference type="InterPro" id="IPR036196">
    <property type="entry name" value="Ptyr_pPase_sf"/>
</dbReference>
<evidence type="ECO:0000313" key="3">
    <source>
        <dbReference type="Proteomes" id="UP000010798"/>
    </source>
</evidence>
<dbReference type="Gene3D" id="3.40.50.2300">
    <property type="match status" value="1"/>
</dbReference>
<dbReference type="eggNOG" id="COG0394">
    <property type="taxonomic scope" value="Bacteria"/>
</dbReference>
<organism evidence="2 3">
    <name type="scientific">Singulisphaera acidiphila (strain ATCC BAA-1392 / DSM 18658 / VKM B-2454 / MOB10)</name>
    <dbReference type="NCBI Taxonomy" id="886293"/>
    <lineage>
        <taxon>Bacteria</taxon>
        <taxon>Pseudomonadati</taxon>
        <taxon>Planctomycetota</taxon>
        <taxon>Planctomycetia</taxon>
        <taxon>Isosphaerales</taxon>
        <taxon>Isosphaeraceae</taxon>
        <taxon>Singulisphaera</taxon>
    </lineage>
</organism>
<dbReference type="OrthoDB" id="9784339at2"/>
<feature type="chain" id="PRO_5003940899" description="Protein-tyrosine-phosphatase" evidence="1">
    <location>
        <begin position="26"/>
        <end position="352"/>
    </location>
</feature>
<dbReference type="PANTHER" id="PTHR43428:SF1">
    <property type="entry name" value="ARSENATE REDUCTASE"/>
    <property type="match status" value="1"/>
</dbReference>
<gene>
    <name evidence="2" type="ordered locus">Sinac_4608</name>
</gene>